<organism evidence="3 4">
    <name type="scientific">Desulfomarina profundi</name>
    <dbReference type="NCBI Taxonomy" id="2772557"/>
    <lineage>
        <taxon>Bacteria</taxon>
        <taxon>Pseudomonadati</taxon>
        <taxon>Thermodesulfobacteriota</taxon>
        <taxon>Desulfobulbia</taxon>
        <taxon>Desulfobulbales</taxon>
        <taxon>Desulfobulbaceae</taxon>
        <taxon>Desulfomarina</taxon>
    </lineage>
</organism>
<reference evidence="3" key="1">
    <citation type="submission" date="2020-09" db="EMBL/GenBank/DDBJ databases">
        <title>Desulfogranum mesoprofundum gen. nov., sp. nov., a novel mesophilic, sulfate-reducing chemolithoautotroph isolated from a deep-sea hydrothermal vent chimney in the Suiyo Seamount.</title>
        <authorList>
            <person name="Hashimoto Y."/>
            <person name="Nakagawa S."/>
        </authorList>
    </citation>
    <scope>NUCLEOTIDE SEQUENCE</scope>
    <source>
        <strain evidence="3">KT2</strain>
    </source>
</reference>
<accession>A0A8D5FJR8</accession>
<proteinExistence type="predicted"/>
<dbReference type="EMBL" id="AP024086">
    <property type="protein sequence ID" value="BCL61861.1"/>
    <property type="molecule type" value="Genomic_DNA"/>
</dbReference>
<dbReference type="RefSeq" id="WP_228854276.1">
    <property type="nucleotide sequence ID" value="NZ_AP024086.1"/>
</dbReference>
<feature type="domain" description="Glycosyl transferase family 1" evidence="1">
    <location>
        <begin position="205"/>
        <end position="360"/>
    </location>
</feature>
<dbReference type="GO" id="GO:0016757">
    <property type="term" value="F:glycosyltransferase activity"/>
    <property type="evidence" value="ECO:0007669"/>
    <property type="project" value="InterPro"/>
</dbReference>
<dbReference type="InterPro" id="IPR028098">
    <property type="entry name" value="Glyco_trans_4-like_N"/>
</dbReference>
<evidence type="ECO:0000259" key="1">
    <source>
        <dbReference type="Pfam" id="PF00534"/>
    </source>
</evidence>
<dbReference type="Proteomes" id="UP000826725">
    <property type="component" value="Chromosome"/>
</dbReference>
<dbReference type="GO" id="GO:0016787">
    <property type="term" value="F:hydrolase activity"/>
    <property type="evidence" value="ECO:0007669"/>
    <property type="project" value="UniProtKB-KW"/>
</dbReference>
<dbReference type="PANTHER" id="PTHR12526">
    <property type="entry name" value="GLYCOSYLTRANSFERASE"/>
    <property type="match status" value="1"/>
</dbReference>
<evidence type="ECO:0000259" key="2">
    <source>
        <dbReference type="Pfam" id="PF13439"/>
    </source>
</evidence>
<gene>
    <name evidence="3" type="ORF">DGMP_25540</name>
</gene>
<dbReference type="Pfam" id="PF00534">
    <property type="entry name" value="Glycos_transf_1"/>
    <property type="match status" value="1"/>
</dbReference>
<dbReference type="PANTHER" id="PTHR12526:SF622">
    <property type="entry name" value="GLYCOSYLTRANSFERASE (GROUP I)"/>
    <property type="match status" value="1"/>
</dbReference>
<evidence type="ECO:0000313" key="4">
    <source>
        <dbReference type="Proteomes" id="UP000826725"/>
    </source>
</evidence>
<keyword evidence="4" id="KW-1185">Reference proteome</keyword>
<dbReference type="Pfam" id="PF13439">
    <property type="entry name" value="Glyco_transf_4"/>
    <property type="match status" value="1"/>
</dbReference>
<dbReference type="KEGG" id="dbk:DGMP_25540"/>
<keyword evidence="3" id="KW-0378">Hydrolase</keyword>
<protein>
    <submittedName>
        <fullName evidence="3">Glycoside hydrolase</fullName>
    </submittedName>
</protein>
<name>A0A8D5FJR8_9BACT</name>
<feature type="domain" description="Glycosyltransferase subfamily 4-like N-terminal" evidence="2">
    <location>
        <begin position="29"/>
        <end position="182"/>
    </location>
</feature>
<sequence>MKILVIAPEPFFTPRGTPFSVYYRSLITAQLGHKIDLITYGQGADVLIPRLNIIRIPRFFRSSQIKVGPSLYKLFLDIFMVLYTIRLLVTHRYDVVHAHEEAVFFCRFLKPFFRFKLIYDMHSSLPQQLTNFEFTSSKVLITIFKKLEDSCLKNADAVITICPDLAQYVNRLLDTPEKHFLIENSLFDPIRLLEPTETAQDCAEEKQPLLSGESKYIVYAGTLEPYQGIDILIPAFQIFHDSHPDYTLCIVGGNRKQVKTFKDLARSLKIDDSCIFTGQVSQAKAKEYTTQASILVSPRKHGTNTPLKIYEQLASGIPLVATRIYSHTQILDENVAFLVDPTPEELARGLSAAASKTSDKKAQQARALYENKYSKEIYTGKMERLFAFIQQ</sequence>
<dbReference type="AlphaFoldDB" id="A0A8D5FJR8"/>
<dbReference type="InterPro" id="IPR001296">
    <property type="entry name" value="Glyco_trans_1"/>
</dbReference>
<evidence type="ECO:0000313" key="3">
    <source>
        <dbReference type="EMBL" id="BCL61861.1"/>
    </source>
</evidence>